<feature type="transmembrane region" description="Helical" evidence="7">
    <location>
        <begin position="411"/>
        <end position="431"/>
    </location>
</feature>
<evidence type="ECO:0000259" key="9">
    <source>
        <dbReference type="Pfam" id="PF00361"/>
    </source>
</evidence>
<comment type="subcellular location">
    <subcellularLocation>
        <location evidence="7">Cell membrane</location>
        <topology evidence="7">Multi-pass membrane protein</topology>
    </subcellularLocation>
    <subcellularLocation>
        <location evidence="1">Endomembrane system</location>
        <topology evidence="1">Multi-pass membrane protein</topology>
    </subcellularLocation>
    <subcellularLocation>
        <location evidence="8">Membrane</location>
        <topology evidence="8">Multi-pass membrane protein</topology>
    </subcellularLocation>
</comment>
<keyword evidence="2 7" id="KW-0813">Transport</keyword>
<keyword evidence="11" id="KW-1185">Reference proteome</keyword>
<dbReference type="RefSeq" id="WP_161005701.1">
    <property type="nucleotide sequence ID" value="NZ_WWCN01000003.1"/>
</dbReference>
<proteinExistence type="inferred from homology"/>
<dbReference type="InterPro" id="IPR001750">
    <property type="entry name" value="ND/Mrp_TM"/>
</dbReference>
<keyword evidence="4 7" id="KW-0812">Transmembrane</keyword>
<feature type="transmembrane region" description="Helical" evidence="7">
    <location>
        <begin position="71"/>
        <end position="90"/>
    </location>
</feature>
<feature type="transmembrane region" description="Helical" evidence="7">
    <location>
        <begin position="236"/>
        <end position="256"/>
    </location>
</feature>
<evidence type="ECO:0000256" key="8">
    <source>
        <dbReference type="RuleBase" id="RU000320"/>
    </source>
</evidence>
<protein>
    <recommendedName>
        <fullName evidence="7">Probable inorganic carbon transporter subunit DabB</fullName>
    </recommendedName>
</protein>
<feature type="transmembrane region" description="Helical" evidence="7">
    <location>
        <begin position="124"/>
        <end position="143"/>
    </location>
</feature>
<reference evidence="10 11" key="1">
    <citation type="submission" date="2019-12" db="EMBL/GenBank/DDBJ databases">
        <title>Novel species isolated from a subtropical stream in China.</title>
        <authorList>
            <person name="Lu H."/>
        </authorList>
    </citation>
    <scope>NUCLEOTIDE SEQUENCE [LARGE SCALE GENOMIC DNA]</scope>
    <source>
        <strain evidence="10 11">FT135W</strain>
    </source>
</reference>
<comment type="subunit">
    <text evidence="7">Forms a complex with DabA.</text>
</comment>
<feature type="transmembrane region" description="Helical" evidence="7">
    <location>
        <begin position="352"/>
        <end position="374"/>
    </location>
</feature>
<dbReference type="GO" id="GO:0008137">
    <property type="term" value="F:NADH dehydrogenase (ubiquinone) activity"/>
    <property type="evidence" value="ECO:0007669"/>
    <property type="project" value="InterPro"/>
</dbReference>
<comment type="function">
    <text evidence="7">Part of an energy-coupled inorganic carbon pump.</text>
</comment>
<evidence type="ECO:0000313" key="11">
    <source>
        <dbReference type="Proteomes" id="UP000479335"/>
    </source>
</evidence>
<gene>
    <name evidence="7" type="primary">dabB</name>
    <name evidence="10" type="ORF">GTP46_05990</name>
</gene>
<feature type="transmembrane region" description="Helical" evidence="7">
    <location>
        <begin position="380"/>
        <end position="399"/>
    </location>
</feature>
<feature type="transmembrane region" description="Helical" evidence="7">
    <location>
        <begin position="262"/>
        <end position="283"/>
    </location>
</feature>
<keyword evidence="6 7" id="KW-0472">Membrane</keyword>
<evidence type="ECO:0000256" key="2">
    <source>
        <dbReference type="ARBA" id="ARBA00022448"/>
    </source>
</evidence>
<dbReference type="Pfam" id="PF00361">
    <property type="entry name" value="Proton_antipo_M"/>
    <property type="match status" value="1"/>
</dbReference>
<dbReference type="GO" id="GO:0015990">
    <property type="term" value="P:electron transport coupled proton transport"/>
    <property type="evidence" value="ECO:0007669"/>
    <property type="project" value="TreeGrafter"/>
</dbReference>
<name>A0A6L8K4N1_9BURK</name>
<dbReference type="InterPro" id="IPR046396">
    <property type="entry name" value="Transporter_DabB"/>
</dbReference>
<evidence type="ECO:0000256" key="5">
    <source>
        <dbReference type="ARBA" id="ARBA00022989"/>
    </source>
</evidence>
<evidence type="ECO:0000256" key="6">
    <source>
        <dbReference type="ARBA" id="ARBA00023136"/>
    </source>
</evidence>
<dbReference type="HAMAP" id="MF_00862">
    <property type="entry name" value="DabB"/>
    <property type="match status" value="1"/>
</dbReference>
<feature type="transmembrane region" description="Helical" evidence="7">
    <location>
        <begin position="200"/>
        <end position="224"/>
    </location>
</feature>
<dbReference type="GO" id="GO:0012505">
    <property type="term" value="C:endomembrane system"/>
    <property type="evidence" value="ECO:0007669"/>
    <property type="project" value="UniProtKB-SubCell"/>
</dbReference>
<dbReference type="Proteomes" id="UP000479335">
    <property type="component" value="Unassembled WGS sequence"/>
</dbReference>
<dbReference type="AlphaFoldDB" id="A0A6L8K4N1"/>
<feature type="transmembrane region" description="Helical" evidence="7">
    <location>
        <begin position="102"/>
        <end position="118"/>
    </location>
</feature>
<dbReference type="PRINTS" id="PR01434">
    <property type="entry name" value="NADHDHGNASE5"/>
</dbReference>
<dbReference type="GO" id="GO:0005886">
    <property type="term" value="C:plasma membrane"/>
    <property type="evidence" value="ECO:0007669"/>
    <property type="project" value="UniProtKB-SubCell"/>
</dbReference>
<evidence type="ECO:0000256" key="3">
    <source>
        <dbReference type="ARBA" id="ARBA00022475"/>
    </source>
</evidence>
<dbReference type="GO" id="GO:0003954">
    <property type="term" value="F:NADH dehydrogenase activity"/>
    <property type="evidence" value="ECO:0007669"/>
    <property type="project" value="TreeGrafter"/>
</dbReference>
<keyword evidence="5 7" id="KW-1133">Transmembrane helix</keyword>
<evidence type="ECO:0000256" key="7">
    <source>
        <dbReference type="HAMAP-Rule" id="MF_00862"/>
    </source>
</evidence>
<dbReference type="NCBIfam" id="NF006029">
    <property type="entry name" value="PRK08168.1"/>
    <property type="match status" value="1"/>
</dbReference>
<evidence type="ECO:0000256" key="1">
    <source>
        <dbReference type="ARBA" id="ARBA00004127"/>
    </source>
</evidence>
<dbReference type="PANTHER" id="PTHR42829:SF1">
    <property type="entry name" value="INORGANIC CARBON TRANSPORTER SUBUNIT DABB-RELATED"/>
    <property type="match status" value="1"/>
</dbReference>
<evidence type="ECO:0000313" key="10">
    <source>
        <dbReference type="EMBL" id="MYM22190.1"/>
    </source>
</evidence>
<dbReference type="GO" id="GO:0042773">
    <property type="term" value="P:ATP synthesis coupled electron transport"/>
    <property type="evidence" value="ECO:0007669"/>
    <property type="project" value="InterPro"/>
</dbReference>
<feature type="transmembrane region" description="Helical" evidence="7">
    <location>
        <begin position="6"/>
        <end position="26"/>
    </location>
</feature>
<dbReference type="InterPro" id="IPR003945">
    <property type="entry name" value="NU5C-like"/>
</dbReference>
<accession>A0A6L8K4N1</accession>
<dbReference type="EMBL" id="WWCN01000003">
    <property type="protein sequence ID" value="MYM22190.1"/>
    <property type="molecule type" value="Genomic_DNA"/>
</dbReference>
<sequence length="519" mass="56309">MNNVLLAMVTLMPALMMFAAMLLSRWPLRSAARLWRTFILLSAVALAFSLIAAFAGQQLPEVRPWLHASRLGLALAVLVQLLCTVIAAFSSRYLDGEAGQQRYVSALAGVMAAVHLLLMADHWVVLVTAWALVGGALQHLLCFYQDRPFALLAAHKKQIADRLADMLLLGAAILAWREVGSGSLSDLWAHVAREGTSTSLQFSAVGLALAVILRTALLPVHGWLTQVMEAPTPVSALLHAGVVNLGGYVLILFTPLLEQATVARTLLVVFGVVTAVLAGMVMLTRISIKVRLAWSTVAQMGFMLLECGLGLYNLAALHLIGHSLYKAHAFLSASAVVRQTRLQAMRGKDSPLGLSLLFAPAVAVATVLLAQWMVGGGVWPWWWSVILGLAWAPLLWLPVRRTSVVASGIQAAWGVLMVAGLTGTALLAHALPLGVQNAPDSTLGLIAVTGMMALYVFLATLQLRPHALLTWRRWSYAGFYLDEAYTRLALHLWPARWTREPFNNDRQQVFTLIAAKDPK</sequence>
<dbReference type="PANTHER" id="PTHR42829">
    <property type="entry name" value="NADH-UBIQUINONE OXIDOREDUCTASE CHAIN 5"/>
    <property type="match status" value="1"/>
</dbReference>
<feature type="transmembrane region" description="Helical" evidence="7">
    <location>
        <begin position="38"/>
        <end position="59"/>
    </location>
</feature>
<evidence type="ECO:0000256" key="4">
    <source>
        <dbReference type="ARBA" id="ARBA00022692"/>
    </source>
</evidence>
<feature type="domain" description="NADH:quinone oxidoreductase/Mrp antiporter transmembrane" evidence="9">
    <location>
        <begin position="120"/>
        <end position="346"/>
    </location>
</feature>
<feature type="transmembrane region" description="Helical" evidence="7">
    <location>
        <begin position="443"/>
        <end position="463"/>
    </location>
</feature>
<organism evidence="10 11">
    <name type="scientific">Duganella flavida</name>
    <dbReference type="NCBI Taxonomy" id="2692175"/>
    <lineage>
        <taxon>Bacteria</taxon>
        <taxon>Pseudomonadati</taxon>
        <taxon>Pseudomonadota</taxon>
        <taxon>Betaproteobacteria</taxon>
        <taxon>Burkholderiales</taxon>
        <taxon>Oxalobacteraceae</taxon>
        <taxon>Telluria group</taxon>
        <taxon>Duganella</taxon>
    </lineage>
</organism>
<keyword evidence="3 7" id="KW-1003">Cell membrane</keyword>
<feature type="transmembrane region" description="Helical" evidence="7">
    <location>
        <begin position="292"/>
        <end position="312"/>
    </location>
</feature>
<comment type="similarity">
    <text evidence="7">Belongs to the inorganic carbon transporter (TC 9.A.2) DabB family.</text>
</comment>
<comment type="caution">
    <text evidence="10">The sequence shown here is derived from an EMBL/GenBank/DDBJ whole genome shotgun (WGS) entry which is preliminary data.</text>
</comment>